<evidence type="ECO:0000256" key="5">
    <source>
        <dbReference type="ARBA" id="ARBA00022982"/>
    </source>
</evidence>
<dbReference type="OrthoDB" id="6372137at2759"/>
<comment type="similarity">
    <text evidence="2">Belongs to the FRRS1 family.</text>
</comment>
<dbReference type="CDD" id="cd08544">
    <property type="entry name" value="Reeler"/>
    <property type="match status" value="1"/>
</dbReference>
<dbReference type="InterPro" id="IPR042789">
    <property type="entry name" value="FRRS1L"/>
</dbReference>
<dbReference type="AlphaFoldDB" id="A0A8J2PUH7"/>
<evidence type="ECO:0000256" key="9">
    <source>
        <dbReference type="SAM" id="Phobius"/>
    </source>
</evidence>
<keyword evidence="10" id="KW-0732">Signal</keyword>
<feature type="transmembrane region" description="Helical" evidence="9">
    <location>
        <begin position="1003"/>
        <end position="1027"/>
    </location>
</feature>
<evidence type="ECO:0000313" key="15">
    <source>
        <dbReference type="Proteomes" id="UP000708208"/>
    </source>
</evidence>
<evidence type="ECO:0000256" key="7">
    <source>
        <dbReference type="ARBA" id="ARBA00023136"/>
    </source>
</evidence>
<evidence type="ECO:0000256" key="6">
    <source>
        <dbReference type="ARBA" id="ARBA00022989"/>
    </source>
</evidence>
<evidence type="ECO:0000256" key="4">
    <source>
        <dbReference type="ARBA" id="ARBA00022692"/>
    </source>
</evidence>
<feature type="transmembrane region" description="Helical" evidence="9">
    <location>
        <begin position="1112"/>
        <end position="1137"/>
    </location>
</feature>
<name>A0A8J2PUH7_9HEXA</name>
<keyword evidence="7 9" id="KW-0472">Membrane</keyword>
<dbReference type="SMART" id="SM00665">
    <property type="entry name" value="B561"/>
    <property type="match status" value="1"/>
</dbReference>
<feature type="transmembrane region" description="Helical" evidence="9">
    <location>
        <begin position="965"/>
        <end position="982"/>
    </location>
</feature>
<protein>
    <recommendedName>
        <fullName evidence="16">Ferric-chelate reductase 1</fullName>
    </recommendedName>
</protein>
<dbReference type="InterPro" id="IPR005018">
    <property type="entry name" value="DOMON_domain"/>
</dbReference>
<feature type="domain" description="DOMON" evidence="11">
    <location>
        <begin position="797"/>
        <end position="925"/>
    </location>
</feature>
<dbReference type="Proteomes" id="UP000708208">
    <property type="component" value="Unassembled WGS sequence"/>
</dbReference>
<keyword evidence="15" id="KW-1185">Reference proteome</keyword>
<dbReference type="GO" id="GO:0099072">
    <property type="term" value="P:regulation of postsynaptic membrane neurotransmitter receptor levels"/>
    <property type="evidence" value="ECO:0007669"/>
    <property type="project" value="TreeGrafter"/>
</dbReference>
<dbReference type="GO" id="GO:1900449">
    <property type="term" value="P:regulation of glutamate receptor signaling pathway"/>
    <property type="evidence" value="ECO:0007669"/>
    <property type="project" value="InterPro"/>
</dbReference>
<dbReference type="PROSITE" id="PS51019">
    <property type="entry name" value="REELIN"/>
    <property type="match status" value="1"/>
</dbReference>
<feature type="domain" description="Reelin" evidence="13">
    <location>
        <begin position="21"/>
        <end position="190"/>
    </location>
</feature>
<feature type="transmembrane region" description="Helical" evidence="9">
    <location>
        <begin position="1047"/>
        <end position="1067"/>
    </location>
</feature>
<organism evidence="14 15">
    <name type="scientific">Allacma fusca</name>
    <dbReference type="NCBI Taxonomy" id="39272"/>
    <lineage>
        <taxon>Eukaryota</taxon>
        <taxon>Metazoa</taxon>
        <taxon>Ecdysozoa</taxon>
        <taxon>Arthropoda</taxon>
        <taxon>Hexapoda</taxon>
        <taxon>Collembola</taxon>
        <taxon>Symphypleona</taxon>
        <taxon>Sminthuridae</taxon>
        <taxon>Allacma</taxon>
    </lineage>
</organism>
<sequence length="1195" mass="130800">MASSNYKRLLTRILLALLTGVSQVQSYSRGAPKGVCDTMVPVHNQALPQTIQSPFEVRLNTTQVKPGGVVQVQLAPQQRNDAFKGFMVIAKEESRSDSQPQGRFTIPKNSSGSVQHVNCDDVPGTSVTHTDNSPKNSIVFNWVAPREPGEYRIYGTFVKTKHVFWVNVPSDPVSVRETRQVGPPVAPSYTNIYSGCGQNSSTSKGCFGLPEKCVAAGNCDMLVTFRKASNSENTLQIQLMGLLTNDTHNNGYIAVGFSKDDLMGSDSVMGCFQSDDGTVHIHEYYNNGRKNVEVDQNTIQSQGRQGALIDGTISCEFTIADTIDFSRRNRGPRFELLTEPLQLLLASGVTDTGKHGTLQYHDNNRGASKTKAQLVNYPAWDRHDDKDDQSTVGGNGDHSTVDEIYNGCSADNCFGIPGNCIDSRNCEVVGKFRPINGTSGRGVQGIDIELSGTTSEEGPEGSYIAIGISENDKMGTDSVFGCYVNGSVVKVGEYYNIPRTSGTKSWAVSRANGDAVISSKSGKLQDGTIGCSFTIKPVINLEAQLQRTYDLSSENVFLLLAKGPSANDDKLGYHSTKAPSPEPFQLAQGKQRPRGTCLGIPAGCCQTQKCDVMTNFVAKNEGGRATYEFYLEGKVQKQLSSYVAVGISDDNRMGSDSVFACYNNNGSTVTVREFYNDPSYANYPVVRLPEENIFVSAAGVLNETHMSCRFTIESKINLNDSIQKIFDLSEHPYHILIAEGPMKESGMLSHHVARLVSGEKILIPEKSELSTSRYQEDGPSCAGTPAGCCRSGSCVIKSNFAAKRVGGSIIGYDIQLEGTLQPNQNYIAFGLSQDTSMGSDSVIGCYLDGDSVRVGEFYNEIRSKGYSNKRMNRKSDDEVILSSTAELTDGRMSCSFTIKPEIDLMSEINDKFDLSKSIYILLAGGPMESPQSALGYHGALKFVTGERMIMSEKRDSNSSKSTIKIELHGVLMIIAWVLLASFGKFTARYYKKEFVGIEICGKALWFVIHQICMFSTVVITVIAIILIFVEIDGYTPAVATAEKYHPILGLIVFVLSILQVFIAFFRCDPGSDHRIIFNWVHWTIGTACHWFGIACIFFSADLKKANLQNHGTYWSTIIAFVIFHCILHVSMSFHTFFMDNKNIITRALQPGPLKSNAQEKDSCEGSRYSELILLAELVGATVSSAILVYCVCESV</sequence>
<feature type="signal peptide" evidence="10">
    <location>
        <begin position="1"/>
        <end position="26"/>
    </location>
</feature>
<evidence type="ECO:0000256" key="1">
    <source>
        <dbReference type="ARBA" id="ARBA00004370"/>
    </source>
</evidence>
<dbReference type="InterPro" id="IPR006593">
    <property type="entry name" value="Cyt_b561/ferric_Rdtase_TM"/>
</dbReference>
<dbReference type="Pfam" id="PF02014">
    <property type="entry name" value="Reeler"/>
    <property type="match status" value="1"/>
</dbReference>
<keyword evidence="3" id="KW-0813">Transport</keyword>
<reference evidence="14" key="1">
    <citation type="submission" date="2021-06" db="EMBL/GenBank/DDBJ databases">
        <authorList>
            <person name="Hodson N. C."/>
            <person name="Mongue J. A."/>
            <person name="Jaron S. K."/>
        </authorList>
    </citation>
    <scope>NUCLEOTIDE SEQUENCE</scope>
</reference>
<dbReference type="PROSITE" id="PS50836">
    <property type="entry name" value="DOMON"/>
    <property type="match status" value="4"/>
</dbReference>
<keyword evidence="5" id="KW-0249">Electron transport</keyword>
<dbReference type="PANTHER" id="PTHR46902:SF1">
    <property type="entry name" value="DOMON DOMAIN-CONTAINING PROTEIN FRRS1L"/>
    <property type="match status" value="1"/>
</dbReference>
<feature type="domain" description="DOMON" evidence="11">
    <location>
        <begin position="426"/>
        <end position="563"/>
    </location>
</feature>
<dbReference type="InterPro" id="IPR002861">
    <property type="entry name" value="Reeler_dom"/>
</dbReference>
<feature type="domain" description="DOMON" evidence="11">
    <location>
        <begin position="219"/>
        <end position="348"/>
    </location>
</feature>
<evidence type="ECO:0000313" key="14">
    <source>
        <dbReference type="EMBL" id="CAG7837810.1"/>
    </source>
</evidence>
<evidence type="ECO:0000256" key="3">
    <source>
        <dbReference type="ARBA" id="ARBA00022448"/>
    </source>
</evidence>
<dbReference type="PROSITE" id="PS50939">
    <property type="entry name" value="CYTOCHROME_B561"/>
    <property type="match status" value="1"/>
</dbReference>
<evidence type="ECO:0000256" key="10">
    <source>
        <dbReference type="SAM" id="SignalP"/>
    </source>
</evidence>
<dbReference type="CDD" id="cd08760">
    <property type="entry name" value="Cyt_b561_FRRS1_like"/>
    <property type="match status" value="1"/>
</dbReference>
<feature type="transmembrane region" description="Helical" evidence="9">
    <location>
        <begin position="1079"/>
        <end position="1100"/>
    </location>
</feature>
<gene>
    <name evidence="14" type="ORF">AFUS01_LOCUS46863</name>
</gene>
<feature type="region of interest" description="Disordered" evidence="8">
    <location>
        <begin position="93"/>
        <end position="115"/>
    </location>
</feature>
<comment type="caution">
    <text evidence="14">The sequence shown here is derived from an EMBL/GenBank/DDBJ whole genome shotgun (WGS) entry which is preliminary data.</text>
</comment>
<evidence type="ECO:0000259" key="13">
    <source>
        <dbReference type="PROSITE" id="PS51019"/>
    </source>
</evidence>
<evidence type="ECO:0000259" key="11">
    <source>
        <dbReference type="PROSITE" id="PS50836"/>
    </source>
</evidence>
<comment type="subcellular location">
    <subcellularLocation>
        <location evidence="1">Membrane</location>
    </subcellularLocation>
</comment>
<feature type="domain" description="Cytochrome b561" evidence="12">
    <location>
        <begin position="931"/>
        <end position="1137"/>
    </location>
</feature>
<feature type="chain" id="PRO_5035243132" description="Ferric-chelate reductase 1" evidence="10">
    <location>
        <begin position="27"/>
        <end position="1195"/>
    </location>
</feature>
<dbReference type="PANTHER" id="PTHR46902">
    <property type="entry name" value="DOMON DOMAIN-CONTAINING PROTEIN FRRS1L"/>
    <property type="match status" value="1"/>
</dbReference>
<evidence type="ECO:0008006" key="16">
    <source>
        <dbReference type="Google" id="ProtNLM"/>
    </source>
</evidence>
<evidence type="ECO:0000256" key="8">
    <source>
        <dbReference type="SAM" id="MobiDB-lite"/>
    </source>
</evidence>
<keyword evidence="4 9" id="KW-0812">Transmembrane</keyword>
<dbReference type="Pfam" id="PF03351">
    <property type="entry name" value="DOMON"/>
    <property type="match status" value="3"/>
</dbReference>
<accession>A0A8J2PUH7</accession>
<evidence type="ECO:0000259" key="12">
    <source>
        <dbReference type="PROSITE" id="PS50939"/>
    </source>
</evidence>
<proteinExistence type="inferred from homology"/>
<keyword evidence="6 9" id="KW-1133">Transmembrane helix</keyword>
<dbReference type="SMART" id="SM00664">
    <property type="entry name" value="DoH"/>
    <property type="match status" value="4"/>
</dbReference>
<evidence type="ECO:0000256" key="2">
    <source>
        <dbReference type="ARBA" id="ARBA00009195"/>
    </source>
</evidence>
<feature type="compositionally biased region" description="Polar residues" evidence="8">
    <location>
        <begin position="97"/>
        <end position="115"/>
    </location>
</feature>
<feature type="domain" description="DOMON" evidence="11">
    <location>
        <begin position="610"/>
        <end position="740"/>
    </location>
</feature>
<dbReference type="EMBL" id="CAJVCH010571544">
    <property type="protein sequence ID" value="CAG7837810.1"/>
    <property type="molecule type" value="Genomic_DNA"/>
</dbReference>
<dbReference type="GO" id="GO:0016020">
    <property type="term" value="C:membrane"/>
    <property type="evidence" value="ECO:0007669"/>
    <property type="project" value="UniProtKB-SubCell"/>
</dbReference>